<reference evidence="6" key="1">
    <citation type="submission" date="2022-01" db="EMBL/GenBank/DDBJ databases">
        <authorList>
            <person name="King R."/>
        </authorList>
    </citation>
    <scope>NUCLEOTIDE SEQUENCE</scope>
</reference>
<dbReference type="InterPro" id="IPR018247">
    <property type="entry name" value="EF_Hand_1_Ca_BS"/>
</dbReference>
<evidence type="ECO:0000313" key="7">
    <source>
        <dbReference type="Proteomes" id="UP001153636"/>
    </source>
</evidence>
<proteinExistence type="predicted"/>
<feature type="domain" description="EF-hand" evidence="5">
    <location>
        <begin position="227"/>
        <end position="262"/>
    </location>
</feature>
<dbReference type="SMART" id="SM00054">
    <property type="entry name" value="EFh"/>
    <property type="match status" value="2"/>
</dbReference>
<keyword evidence="3" id="KW-0106">Calcium</keyword>
<dbReference type="CDD" id="cd00051">
    <property type="entry name" value="EFh"/>
    <property type="match status" value="1"/>
</dbReference>
<evidence type="ECO:0000256" key="2">
    <source>
        <dbReference type="ARBA" id="ARBA00022737"/>
    </source>
</evidence>
<dbReference type="EMBL" id="OV651825">
    <property type="protein sequence ID" value="CAH1102504.1"/>
    <property type="molecule type" value="Genomic_DNA"/>
</dbReference>
<evidence type="ECO:0000256" key="4">
    <source>
        <dbReference type="SAM" id="MobiDB-lite"/>
    </source>
</evidence>
<feature type="region of interest" description="Disordered" evidence="4">
    <location>
        <begin position="37"/>
        <end position="64"/>
    </location>
</feature>
<evidence type="ECO:0000256" key="1">
    <source>
        <dbReference type="ARBA" id="ARBA00022723"/>
    </source>
</evidence>
<evidence type="ECO:0000313" key="6">
    <source>
        <dbReference type="EMBL" id="CAH1102504.1"/>
    </source>
</evidence>
<organism evidence="6 7">
    <name type="scientific">Psylliodes chrysocephalus</name>
    <dbReference type="NCBI Taxonomy" id="3402493"/>
    <lineage>
        <taxon>Eukaryota</taxon>
        <taxon>Metazoa</taxon>
        <taxon>Ecdysozoa</taxon>
        <taxon>Arthropoda</taxon>
        <taxon>Hexapoda</taxon>
        <taxon>Insecta</taxon>
        <taxon>Pterygota</taxon>
        <taxon>Neoptera</taxon>
        <taxon>Endopterygota</taxon>
        <taxon>Coleoptera</taxon>
        <taxon>Polyphaga</taxon>
        <taxon>Cucujiformia</taxon>
        <taxon>Chrysomeloidea</taxon>
        <taxon>Chrysomelidae</taxon>
        <taxon>Galerucinae</taxon>
        <taxon>Alticini</taxon>
        <taxon>Psylliodes</taxon>
    </lineage>
</organism>
<dbReference type="Gene3D" id="1.10.238.10">
    <property type="entry name" value="EF-hand"/>
    <property type="match status" value="1"/>
</dbReference>
<dbReference type="PANTHER" id="PTHR23055">
    <property type="entry name" value="CALCIUM BINDING PROTEINS"/>
    <property type="match status" value="1"/>
</dbReference>
<keyword evidence="1" id="KW-0479">Metal-binding</keyword>
<dbReference type="PANTHER" id="PTHR23055:SF60">
    <property type="entry name" value="CALAXIN"/>
    <property type="match status" value="1"/>
</dbReference>
<dbReference type="OrthoDB" id="191686at2759"/>
<accession>A0A9P0CNT9</accession>
<feature type="domain" description="EF-hand" evidence="5">
    <location>
        <begin position="182"/>
        <end position="217"/>
    </location>
</feature>
<dbReference type="SUPFAM" id="SSF47473">
    <property type="entry name" value="EF-hand"/>
    <property type="match status" value="1"/>
</dbReference>
<dbReference type="InterPro" id="IPR028846">
    <property type="entry name" value="Recoverin"/>
</dbReference>
<dbReference type="Proteomes" id="UP001153636">
    <property type="component" value="Chromosome 13"/>
</dbReference>
<dbReference type="InterPro" id="IPR011992">
    <property type="entry name" value="EF-hand-dom_pair"/>
</dbReference>
<name>A0A9P0CNT9_9CUCU</name>
<gene>
    <name evidence="6" type="ORF">PSYICH_LOCUS3693</name>
</gene>
<keyword evidence="7" id="KW-1185">Reference proteome</keyword>
<sequence>MSKQSPSSQLPDKEKKLSMRGGIYLLKGVTLFLAASGKNPRAAADQPSASSGKTKGRKRMNDKDACKCSPKIMEAARRDTLFSRKEIEALYRIYKKLITFNKTTPQGDVNPTTTSATVIGKPPTVSEGIDRTVFREVLHNTFDIMTETIVMDRIFCVWDKHNCGLITIENWLKGLSLFLKGNIQDQILYCFAVYDLNADGFLTKDEMFQLLRNCLIKHPQEEDPDESVKDLVDIVIRKIDKDKDGKVSLEDYQKTVEEEPLLLEAFGKCLPSEESKMTFLTTLKA</sequence>
<keyword evidence="2" id="KW-0677">Repeat</keyword>
<evidence type="ECO:0000256" key="3">
    <source>
        <dbReference type="ARBA" id="ARBA00022837"/>
    </source>
</evidence>
<protein>
    <recommendedName>
        <fullName evidence="5">EF-hand domain-containing protein</fullName>
    </recommendedName>
</protein>
<dbReference type="Pfam" id="PF13499">
    <property type="entry name" value="EF-hand_7"/>
    <property type="match status" value="1"/>
</dbReference>
<evidence type="ECO:0000259" key="5">
    <source>
        <dbReference type="PROSITE" id="PS50222"/>
    </source>
</evidence>
<dbReference type="InterPro" id="IPR002048">
    <property type="entry name" value="EF_hand_dom"/>
</dbReference>
<dbReference type="PROSITE" id="PS00018">
    <property type="entry name" value="EF_HAND_1"/>
    <property type="match status" value="2"/>
</dbReference>
<dbReference type="GO" id="GO:0005509">
    <property type="term" value="F:calcium ion binding"/>
    <property type="evidence" value="ECO:0007669"/>
    <property type="project" value="InterPro"/>
</dbReference>
<dbReference type="AlphaFoldDB" id="A0A9P0CNT9"/>
<dbReference type="PROSITE" id="PS50222">
    <property type="entry name" value="EF_HAND_2"/>
    <property type="match status" value="2"/>
</dbReference>